<evidence type="ECO:0000313" key="2">
    <source>
        <dbReference type="EMBL" id="EFC43521.1"/>
    </source>
</evidence>
<dbReference type="InParanoid" id="D2VI33"/>
<organism evidence="3">
    <name type="scientific">Naegleria gruberi</name>
    <name type="common">Amoeba</name>
    <dbReference type="NCBI Taxonomy" id="5762"/>
    <lineage>
        <taxon>Eukaryota</taxon>
        <taxon>Discoba</taxon>
        <taxon>Heterolobosea</taxon>
        <taxon>Tetramitia</taxon>
        <taxon>Eutetramitia</taxon>
        <taxon>Vahlkampfiidae</taxon>
        <taxon>Naegleria</taxon>
    </lineage>
</organism>
<dbReference type="EMBL" id="GG738873">
    <property type="protein sequence ID" value="EFC43521.1"/>
    <property type="molecule type" value="Genomic_DNA"/>
</dbReference>
<dbReference type="VEuPathDB" id="AmoebaDB:NAEGRDRAFT_80044"/>
<gene>
    <name evidence="2" type="ORF">NAEGRDRAFT_80044</name>
</gene>
<feature type="transmembrane region" description="Helical" evidence="1">
    <location>
        <begin position="93"/>
        <end position="114"/>
    </location>
</feature>
<feature type="transmembrane region" description="Helical" evidence="1">
    <location>
        <begin position="134"/>
        <end position="159"/>
    </location>
</feature>
<reference evidence="2 3" key="1">
    <citation type="journal article" date="2010" name="Cell">
        <title>The genome of Naegleria gruberi illuminates early eukaryotic versatility.</title>
        <authorList>
            <person name="Fritz-Laylin L.K."/>
            <person name="Prochnik S.E."/>
            <person name="Ginger M.L."/>
            <person name="Dacks J.B."/>
            <person name="Carpenter M.L."/>
            <person name="Field M.C."/>
            <person name="Kuo A."/>
            <person name="Paredez A."/>
            <person name="Chapman J."/>
            <person name="Pham J."/>
            <person name="Shu S."/>
            <person name="Neupane R."/>
            <person name="Cipriano M."/>
            <person name="Mancuso J."/>
            <person name="Tu H."/>
            <person name="Salamov A."/>
            <person name="Lindquist E."/>
            <person name="Shapiro H."/>
            <person name="Lucas S."/>
            <person name="Grigoriev I.V."/>
            <person name="Cande W.Z."/>
            <person name="Fulton C."/>
            <person name="Rokhsar D.S."/>
            <person name="Dawson S.C."/>
        </authorList>
    </citation>
    <scope>NUCLEOTIDE SEQUENCE [LARGE SCALE GENOMIC DNA]</scope>
    <source>
        <strain evidence="2 3">NEG-M</strain>
    </source>
</reference>
<dbReference type="OrthoDB" id="10334571at2759"/>
<accession>D2VI33</accession>
<keyword evidence="1" id="KW-0812">Transmembrane</keyword>
<keyword evidence="1" id="KW-0472">Membrane</keyword>
<keyword evidence="1" id="KW-1133">Transmembrane helix</keyword>
<dbReference type="AlphaFoldDB" id="D2VI33"/>
<evidence type="ECO:0000256" key="1">
    <source>
        <dbReference type="SAM" id="Phobius"/>
    </source>
</evidence>
<protein>
    <submittedName>
        <fullName evidence="2">Uncharacterized protein</fullName>
    </submittedName>
</protein>
<proteinExistence type="predicted"/>
<keyword evidence="3" id="KW-1185">Reference proteome</keyword>
<evidence type="ECO:0000313" key="3">
    <source>
        <dbReference type="Proteomes" id="UP000006671"/>
    </source>
</evidence>
<dbReference type="GeneID" id="8853401"/>
<dbReference type="Proteomes" id="UP000006671">
    <property type="component" value="Unassembled WGS sequence"/>
</dbReference>
<feature type="transmembrane region" description="Helical" evidence="1">
    <location>
        <begin position="7"/>
        <end position="29"/>
    </location>
</feature>
<feature type="transmembrane region" description="Helical" evidence="1">
    <location>
        <begin position="49"/>
        <end position="72"/>
    </location>
</feature>
<name>D2VI33_NAEGR</name>
<sequence length="185" mass="19615">MAVSSSAASIICTLIGSIGLLLPSLGYLIAQIVLQVKDGYHPEGGELAFTILTYVALSVFILTGVVGVASVIDCFGNEPGKLSKYLLGCAFHWMIWILISMGATIALIVIYSLALSENIKKPNSNTEESTNQKIIIGSWIGASGAILLFCLLPLCCCGLNRIIVTARSRGSSSPSQYSQLNNDDL</sequence>
<dbReference type="RefSeq" id="XP_002676265.1">
    <property type="nucleotide sequence ID" value="XM_002676219.1"/>
</dbReference>
<dbReference type="OMA" id="HWMIWIL"/>
<dbReference type="KEGG" id="ngr:NAEGRDRAFT_80044"/>